<evidence type="ECO:0000313" key="4">
    <source>
        <dbReference type="EMBL" id="CRI32449.1"/>
    </source>
</evidence>
<dbReference type="Proteomes" id="UP000041394">
    <property type="component" value="Unassembled WGS sequence"/>
</dbReference>
<evidence type="ECO:0000313" key="5">
    <source>
        <dbReference type="Proteomes" id="UP000038622"/>
    </source>
</evidence>
<evidence type="ECO:0000313" key="1">
    <source>
        <dbReference type="EMBL" id="CRF41588.1"/>
    </source>
</evidence>
<dbReference type="AlphaFoldDB" id="A0A0K2X7L0"/>
<dbReference type="EMBL" id="CDMH01000045">
    <property type="protein sequence ID" value="CRF42764.1"/>
    <property type="molecule type" value="Genomic_DNA"/>
</dbReference>
<dbReference type="STRING" id="1578720.HAL011_13910"/>
<dbReference type="EMBL" id="CDMG01000004">
    <property type="protein sequence ID" value="CRI32449.1"/>
    <property type="molecule type" value="Genomic_DNA"/>
</dbReference>
<reference evidence="5" key="2">
    <citation type="submission" date="2014-12" db="EMBL/GenBank/DDBJ databases">
        <authorList>
            <person name="Smet A."/>
        </authorList>
    </citation>
    <scope>NUCLEOTIDE SEQUENCE [LARGE SCALE GENOMIC DNA]</scope>
</reference>
<evidence type="ECO:0000313" key="2">
    <source>
        <dbReference type="EMBL" id="CRF42764.1"/>
    </source>
</evidence>
<dbReference type="Proteomes" id="UP000045175">
    <property type="component" value="Unassembled WGS sequence"/>
</dbReference>
<evidence type="ECO:0000313" key="6">
    <source>
        <dbReference type="Proteomes" id="UP000041394"/>
    </source>
</evidence>
<reference evidence="6 7" key="3">
    <citation type="submission" date="2014-12" db="EMBL/GenBank/DDBJ databases">
        <authorList>
            <person name="Jaenicke S."/>
        </authorList>
    </citation>
    <scope>NUCLEOTIDE SEQUENCE [LARGE SCALE GENOMIC DNA]</scope>
</reference>
<dbReference type="RefSeq" id="WP_053941380.1">
    <property type="nucleotide sequence ID" value="NZ_CDMG01000004.1"/>
</dbReference>
<name>A0A0K2X7L0_9HELI</name>
<dbReference type="Proteomes" id="UP000043437">
    <property type="component" value="Unassembled WGS sequence"/>
</dbReference>
<dbReference type="GeneID" id="82131892"/>
<dbReference type="Proteomes" id="UP000038622">
    <property type="component" value="Unassembled WGS sequence"/>
</dbReference>
<dbReference type="EMBL" id="CDML01000046">
    <property type="protein sequence ID" value="CRF41588.1"/>
    <property type="molecule type" value="Genomic_DNA"/>
</dbReference>
<proteinExistence type="predicted"/>
<sequence>MRKKFMFIALGMGGLLCALLLGVGLKLSADVKHKLEQSLNRLATNIHAKPFKCYGFKNIVCQSAGIAKQTGDIKVALEEVKTNALRFKLDVPTIYAKEAWQPTSAHCLLDLSLKDTLIGQNACALKNSKAAYEFSLNARFKEGDKPVSLKNLLGKDSPTKDLEVLVERLGFKVSSKDMRSLLYPLLQKSGDIKNPHFDPQAYDKALKEIARSFKGTILVGLLVAGLQDEVVKAQDLSQKFLDFANNKSDHVSFELVNKNAPFKRWTDLRNFKEIWAYLPHFSLKVLP</sequence>
<organism evidence="1 5">
    <name type="scientific">Helicobacter ailurogastricus</name>
    <dbReference type="NCBI Taxonomy" id="1578720"/>
    <lineage>
        <taxon>Bacteria</taxon>
        <taxon>Pseudomonadati</taxon>
        <taxon>Campylobacterota</taxon>
        <taxon>Epsilonproteobacteria</taxon>
        <taxon>Campylobacterales</taxon>
        <taxon>Helicobacteraceae</taxon>
        <taxon>Helicobacter</taxon>
    </lineage>
</organism>
<evidence type="ECO:0000313" key="7">
    <source>
        <dbReference type="Proteomes" id="UP000043437"/>
    </source>
</evidence>
<protein>
    <submittedName>
        <fullName evidence="1">Uncharacterized protein</fullName>
    </submittedName>
</protein>
<keyword evidence="5" id="KW-1185">Reference proteome</keyword>
<dbReference type="EMBL" id="CDMN01000017">
    <property type="protein sequence ID" value="CRF43894.1"/>
    <property type="molecule type" value="Genomic_DNA"/>
</dbReference>
<evidence type="ECO:0000313" key="3">
    <source>
        <dbReference type="EMBL" id="CRF43894.1"/>
    </source>
</evidence>
<reference evidence="1" key="1">
    <citation type="submission" date="2014-12" db="EMBL/GenBank/DDBJ databases">
        <title>Whole genome sequences of four Staphylococcus schleiferi canine isolates.</title>
        <authorList>
            <person name="Misic A.M."/>
            <person name="Cain C."/>
            <person name="Morris D.O."/>
            <person name="Rankin S."/>
            <person name="Beiting D."/>
        </authorList>
    </citation>
    <scope>NUCLEOTIDE SEQUENCE</scope>
    <source>
        <strain evidence="1">ASB11</strain>
        <strain evidence="2">ASB13</strain>
        <strain evidence="4">ASB7</strain>
        <strain evidence="3">ASB9</strain>
    </source>
</reference>
<dbReference type="OrthoDB" id="5327792at2"/>
<accession>A0A0K2X7L0</accession>
<gene>
    <name evidence="1" type="ORF">HAL011_13910</name>
    <name evidence="2" type="ORF">HAL013_09710</name>
    <name evidence="4" type="ORF">HAL07_09240</name>
    <name evidence="3" type="ORF">HAL09_04520</name>
</gene>